<feature type="transmembrane region" description="Helical" evidence="1">
    <location>
        <begin position="39"/>
        <end position="58"/>
    </location>
</feature>
<gene>
    <name evidence="2" type="ORF">SAMN05216544_2200</name>
</gene>
<sequence length="168" mass="19176">MNAEQLIKVKAPAISWLYRIVLIIACVLAATTVPTTGVMGIIILIAFLIVTVLVFEYYNAEIEYSFYEDVLSVDRIMGKTTRRHMGSYAFSRAKLVAYADSEEAMRLQHSNVHTYDYLGRLSDREVVVCYVYDDATNEEVRLYIEPDEKILEAIKEIVAESAYKISEK</sequence>
<evidence type="ECO:0000313" key="2">
    <source>
        <dbReference type="EMBL" id="SDN22250.1"/>
    </source>
</evidence>
<evidence type="ECO:0000256" key="1">
    <source>
        <dbReference type="SAM" id="Phobius"/>
    </source>
</evidence>
<keyword evidence="1" id="KW-0812">Transmembrane</keyword>
<protein>
    <submittedName>
        <fullName evidence="2">Uncharacterized protein</fullName>
    </submittedName>
</protein>
<keyword evidence="3" id="KW-1185">Reference proteome</keyword>
<proteinExistence type="predicted"/>
<keyword evidence="1" id="KW-0472">Membrane</keyword>
<evidence type="ECO:0000313" key="3">
    <source>
        <dbReference type="Proteomes" id="UP000187651"/>
    </source>
</evidence>
<dbReference type="OrthoDB" id="2062630at2"/>
<dbReference type="AlphaFoldDB" id="A0A1G9ZM15"/>
<accession>A0A1G9ZM15</accession>
<name>A0A1G9ZM15_9FIRM</name>
<feature type="transmembrane region" description="Helical" evidence="1">
    <location>
        <begin position="16"/>
        <end position="33"/>
    </location>
</feature>
<dbReference type="Proteomes" id="UP000187651">
    <property type="component" value="Unassembled WGS sequence"/>
</dbReference>
<dbReference type="RefSeq" id="WP_074522168.1">
    <property type="nucleotide sequence ID" value="NZ_FNHZ01000008.1"/>
</dbReference>
<dbReference type="EMBL" id="FNHZ01000008">
    <property type="protein sequence ID" value="SDN22250.1"/>
    <property type="molecule type" value="Genomic_DNA"/>
</dbReference>
<organism evidence="2 3">
    <name type="scientific">Lachnospira pectinoschiza</name>
    <dbReference type="NCBI Taxonomy" id="28052"/>
    <lineage>
        <taxon>Bacteria</taxon>
        <taxon>Bacillati</taxon>
        <taxon>Bacillota</taxon>
        <taxon>Clostridia</taxon>
        <taxon>Lachnospirales</taxon>
        <taxon>Lachnospiraceae</taxon>
        <taxon>Lachnospira</taxon>
    </lineage>
</organism>
<reference evidence="3" key="1">
    <citation type="submission" date="2016-10" db="EMBL/GenBank/DDBJ databases">
        <authorList>
            <person name="Varghese N."/>
            <person name="Submissions S."/>
        </authorList>
    </citation>
    <scope>NUCLEOTIDE SEQUENCE [LARGE SCALE GENOMIC DNA]</scope>
    <source>
        <strain evidence="3">M83</strain>
    </source>
</reference>
<keyword evidence="1" id="KW-1133">Transmembrane helix</keyword>